<dbReference type="Proteomes" id="UP000503482">
    <property type="component" value="Chromosome"/>
</dbReference>
<proteinExistence type="predicted"/>
<organism evidence="1 2">
    <name type="scientific">Arcobacter venerupis</name>
    <dbReference type="NCBI Taxonomy" id="1054033"/>
    <lineage>
        <taxon>Bacteria</taxon>
        <taxon>Pseudomonadati</taxon>
        <taxon>Campylobacterota</taxon>
        <taxon>Epsilonproteobacteria</taxon>
        <taxon>Campylobacterales</taxon>
        <taxon>Arcobacteraceae</taxon>
        <taxon>Arcobacter</taxon>
    </lineage>
</organism>
<sequence>MLEKLYKNSIDNIPFEVRRENLVDILDNFKNILEKEKLNNLNISVDIDEMQTKVKKYNAYAKILKDDLYEIVFCPHLLTLIDGLSIELTSKYKEYFSEINKSIFYDKNKRDILQKNIYQYLTNHIFYHELFHILRGHLKYVQNIKSLNIILEFEENHEKIVDNLYLEIDADKYASIASLLGSFEIFENIRKLGFNINEVFYIIFVSMNELLYIFHLLNKEPKTRQSHPILFDRTVLFNHYFMEALNEPKIKNVLEKNNVDYAQIDRLNVLSFALLTKKYQIEKLFNQNDILNLEKEYSNFLRNTKLDCYVYN</sequence>
<reference evidence="1 2" key="1">
    <citation type="submission" date="2020-05" db="EMBL/GenBank/DDBJ databases">
        <title>Complete genome sequencing of Campylobacter and Arcobacter type strains.</title>
        <authorList>
            <person name="Miller W.G."/>
            <person name="Yee E."/>
        </authorList>
    </citation>
    <scope>NUCLEOTIDE SEQUENCE [LARGE SCALE GENOMIC DNA]</scope>
    <source>
        <strain evidence="1 2">LMG 26156</strain>
    </source>
</reference>
<dbReference type="AlphaFoldDB" id="A0AAE7E3V4"/>
<protein>
    <submittedName>
        <fullName evidence="1">Uncharacterized protein</fullName>
    </submittedName>
</protein>
<name>A0AAE7E3V4_9BACT</name>
<dbReference type="EMBL" id="CP053840">
    <property type="protein sequence ID" value="QKF67628.1"/>
    <property type="molecule type" value="Genomic_DNA"/>
</dbReference>
<keyword evidence="2" id="KW-1185">Reference proteome</keyword>
<evidence type="ECO:0000313" key="2">
    <source>
        <dbReference type="Proteomes" id="UP000503482"/>
    </source>
</evidence>
<evidence type="ECO:0000313" key="1">
    <source>
        <dbReference type="EMBL" id="QKF67628.1"/>
    </source>
</evidence>
<gene>
    <name evidence="1" type="ORF">AVENP_2094</name>
</gene>
<dbReference type="RefSeq" id="WP_128359467.1">
    <property type="nucleotide sequence ID" value="NZ_CP053840.1"/>
</dbReference>
<dbReference type="KEGG" id="avp:AVENP_2094"/>
<accession>A0AAE7E3V4</accession>